<dbReference type="AlphaFoldDB" id="A0A1H3AMN8"/>
<feature type="transmembrane region" description="Helical" evidence="1">
    <location>
        <begin position="20"/>
        <end position="40"/>
    </location>
</feature>
<feature type="transmembrane region" description="Helical" evidence="1">
    <location>
        <begin position="87"/>
        <end position="107"/>
    </location>
</feature>
<feature type="transmembrane region" description="Helical" evidence="1">
    <location>
        <begin position="266"/>
        <end position="287"/>
    </location>
</feature>
<evidence type="ECO:0008006" key="4">
    <source>
        <dbReference type="Google" id="ProtNLM"/>
    </source>
</evidence>
<feature type="transmembrane region" description="Helical" evidence="1">
    <location>
        <begin position="325"/>
        <end position="343"/>
    </location>
</feature>
<feature type="transmembrane region" description="Helical" evidence="1">
    <location>
        <begin position="294"/>
        <end position="313"/>
    </location>
</feature>
<name>A0A1H3AMN8_9RHOB</name>
<proteinExistence type="predicted"/>
<keyword evidence="1" id="KW-1133">Transmembrane helix</keyword>
<keyword evidence="1" id="KW-0812">Transmembrane</keyword>
<evidence type="ECO:0000313" key="2">
    <source>
        <dbReference type="EMBL" id="SDX30946.1"/>
    </source>
</evidence>
<gene>
    <name evidence="2" type="ORF">SAMN04488041_105410</name>
</gene>
<feature type="transmembrane region" description="Helical" evidence="1">
    <location>
        <begin position="198"/>
        <end position="219"/>
    </location>
</feature>
<reference evidence="3" key="1">
    <citation type="submission" date="2016-10" db="EMBL/GenBank/DDBJ databases">
        <authorList>
            <person name="Varghese N."/>
            <person name="Submissions S."/>
        </authorList>
    </citation>
    <scope>NUCLEOTIDE SEQUENCE [LARGE SCALE GENOMIC DNA]</scope>
    <source>
        <strain evidence="3">DSM 10014</strain>
    </source>
</reference>
<feature type="transmembrane region" description="Helical" evidence="1">
    <location>
        <begin position="163"/>
        <end position="186"/>
    </location>
</feature>
<organism evidence="2 3">
    <name type="scientific">Sulfitobacter pontiacus</name>
    <dbReference type="NCBI Taxonomy" id="60137"/>
    <lineage>
        <taxon>Bacteria</taxon>
        <taxon>Pseudomonadati</taxon>
        <taxon>Pseudomonadota</taxon>
        <taxon>Alphaproteobacteria</taxon>
        <taxon>Rhodobacterales</taxon>
        <taxon>Roseobacteraceae</taxon>
        <taxon>Sulfitobacter</taxon>
    </lineage>
</organism>
<dbReference type="STRING" id="60137.SAMN04488041_105410"/>
<feature type="transmembrane region" description="Helical" evidence="1">
    <location>
        <begin position="355"/>
        <end position="373"/>
    </location>
</feature>
<sequence length="477" mass="52672">MTAAVGRQLAMRAESERLQLAPVFLITLVAAFLLTGQNLLDPMIRHDDYPAFFADAPAFWNKTLHEGRWLNYIWHLREVVTPAWLNFALYQSLWAAFVAAFAVAAMGPGAQRWFTVVLALLLVVCPSEMLISLWFNTLIPGLAVVALFAVLACYLSSAQLRWLLPIFVIVSFMAYTTYPLLLLAICIARTRDRSIRDLAGLMALFCASFVVAVLTVYTLNWQVHGVFGVPVADWRDPTAGDGIGGMIASLPKLGETFTLFLNRTGIGYPPLIGLIPFVYILALNVLRKRAPLEALYLATGMAIGLALTVVQALKLGVIVPPRAFIFFWVFFALTAVRAVQILSEDEGLYGRLGRNLLLLIIGVWFIQLFLAYGQSNDWRSDTKLWAQEVRATEGPVYVYGDSSKIAAGLKAGIQSYKALPFRLKQLTGKTAVACDEVPDTCPSRPDMTASDAEVHLLREGNALFMLFTPKPGDETED</sequence>
<evidence type="ECO:0000256" key="1">
    <source>
        <dbReference type="SAM" id="Phobius"/>
    </source>
</evidence>
<dbReference type="EMBL" id="FNNB01000005">
    <property type="protein sequence ID" value="SDX30946.1"/>
    <property type="molecule type" value="Genomic_DNA"/>
</dbReference>
<dbReference type="Proteomes" id="UP000183076">
    <property type="component" value="Unassembled WGS sequence"/>
</dbReference>
<protein>
    <recommendedName>
        <fullName evidence="4">Glucosyl transferase GtrII</fullName>
    </recommendedName>
</protein>
<evidence type="ECO:0000313" key="3">
    <source>
        <dbReference type="Proteomes" id="UP000183076"/>
    </source>
</evidence>
<feature type="transmembrane region" description="Helical" evidence="1">
    <location>
        <begin position="138"/>
        <end position="157"/>
    </location>
</feature>
<accession>A0A1H3AMN8</accession>
<keyword evidence="1" id="KW-0472">Membrane</keyword>